<evidence type="ECO:0000256" key="2">
    <source>
        <dbReference type="ARBA" id="ARBA00022695"/>
    </source>
</evidence>
<dbReference type="FunFam" id="3.10.20.370:FF:000001">
    <property type="entry name" value="Retrovirus-related Pol polyprotein from transposon 17.6-like protein"/>
    <property type="match status" value="1"/>
</dbReference>
<organism evidence="8 9">
    <name type="scientific">Trichogramma kaykai</name>
    <dbReference type="NCBI Taxonomy" id="54128"/>
    <lineage>
        <taxon>Eukaryota</taxon>
        <taxon>Metazoa</taxon>
        <taxon>Ecdysozoa</taxon>
        <taxon>Arthropoda</taxon>
        <taxon>Hexapoda</taxon>
        <taxon>Insecta</taxon>
        <taxon>Pterygota</taxon>
        <taxon>Neoptera</taxon>
        <taxon>Endopterygota</taxon>
        <taxon>Hymenoptera</taxon>
        <taxon>Apocrita</taxon>
        <taxon>Proctotrupomorpha</taxon>
        <taxon>Chalcidoidea</taxon>
        <taxon>Trichogrammatidae</taxon>
        <taxon>Trichogramma</taxon>
    </lineage>
</organism>
<sequence>MRQSFVRIIRYQQWINFWPNLEKQVFFLKRDIKNAFHQVELSEECRYITTFLTSTGLHQYKRLMLGISCAPECFQKILERILLPCEGVTNFIDDIIVFGSNLDEHMRLRKLLVVLEENNILLNKAKCIYGVTQVQFLGHELSSKGIKSMDKYTTAIASFRSPSTIEELQSFIGLATYLGKWIPNFSILTYPLRQLLKLKVGRSASIKQHWTTDKQQAFQQPKDELTNIRTLGYYNPEDKTQVIADASQVGLGAFLIQIDNNGPRAIAYGSKSLTDCEKRYCQTEKEALALVWAVEHFDIYLRGKDSFDLISDHKPLQVIFRPKSKPCARIERWVLRLQSYNFKIK</sequence>
<evidence type="ECO:0000256" key="3">
    <source>
        <dbReference type="ARBA" id="ARBA00022722"/>
    </source>
</evidence>
<accession>A0ABD2X2W1</accession>
<name>A0ABD2X2W1_9HYME</name>
<dbReference type="PANTHER" id="PTHR37984">
    <property type="entry name" value="PROTEIN CBG26694"/>
    <property type="match status" value="1"/>
</dbReference>
<gene>
    <name evidence="8" type="ORF">TKK_006749</name>
</gene>
<evidence type="ECO:0000256" key="4">
    <source>
        <dbReference type="ARBA" id="ARBA00022759"/>
    </source>
</evidence>
<keyword evidence="1" id="KW-0808">Transferase</keyword>
<comment type="caution">
    <text evidence="8">The sequence shown here is derived from an EMBL/GenBank/DDBJ whole genome shotgun (WGS) entry which is preliminary data.</text>
</comment>
<evidence type="ECO:0000313" key="9">
    <source>
        <dbReference type="Proteomes" id="UP001627154"/>
    </source>
</evidence>
<dbReference type="GO" id="GO:0003964">
    <property type="term" value="F:RNA-directed DNA polymerase activity"/>
    <property type="evidence" value="ECO:0007669"/>
    <property type="project" value="UniProtKB-KW"/>
</dbReference>
<dbReference type="Gene3D" id="3.10.10.10">
    <property type="entry name" value="HIV Type 1 Reverse Transcriptase, subunit A, domain 1"/>
    <property type="match status" value="1"/>
</dbReference>
<dbReference type="CDD" id="cd01647">
    <property type="entry name" value="RT_LTR"/>
    <property type="match status" value="1"/>
</dbReference>
<evidence type="ECO:0000256" key="5">
    <source>
        <dbReference type="ARBA" id="ARBA00022801"/>
    </source>
</evidence>
<evidence type="ECO:0000259" key="7">
    <source>
        <dbReference type="PROSITE" id="PS50878"/>
    </source>
</evidence>
<keyword evidence="6" id="KW-0695">RNA-directed DNA polymerase</keyword>
<dbReference type="SUPFAM" id="SSF56672">
    <property type="entry name" value="DNA/RNA polymerases"/>
    <property type="match status" value="1"/>
</dbReference>
<dbReference type="InterPro" id="IPR000477">
    <property type="entry name" value="RT_dom"/>
</dbReference>
<reference evidence="8 9" key="1">
    <citation type="journal article" date="2024" name="bioRxiv">
        <title>A reference genome for Trichogramma kaykai: A tiny desert-dwelling parasitoid wasp with competing sex-ratio distorters.</title>
        <authorList>
            <person name="Culotta J."/>
            <person name="Lindsey A.R."/>
        </authorList>
    </citation>
    <scope>NUCLEOTIDE SEQUENCE [LARGE SCALE GENOMIC DNA]</scope>
    <source>
        <strain evidence="8 9">KSX58</strain>
    </source>
</reference>
<dbReference type="InterPro" id="IPR043128">
    <property type="entry name" value="Rev_trsase/Diguanyl_cyclase"/>
</dbReference>
<dbReference type="InterPro" id="IPR041373">
    <property type="entry name" value="RT_RNaseH"/>
</dbReference>
<keyword evidence="9" id="KW-1185">Reference proteome</keyword>
<feature type="domain" description="Reverse transcriptase" evidence="7">
    <location>
        <begin position="1"/>
        <end position="141"/>
    </location>
</feature>
<dbReference type="EMBL" id="JBJJXI010000055">
    <property type="protein sequence ID" value="KAL3399465.1"/>
    <property type="molecule type" value="Genomic_DNA"/>
</dbReference>
<keyword evidence="5" id="KW-0378">Hydrolase</keyword>
<dbReference type="PROSITE" id="PS50878">
    <property type="entry name" value="RT_POL"/>
    <property type="match status" value="1"/>
</dbReference>
<dbReference type="Pfam" id="PF00078">
    <property type="entry name" value="RVT_1"/>
    <property type="match status" value="1"/>
</dbReference>
<dbReference type="AlphaFoldDB" id="A0ABD2X2W1"/>
<keyword evidence="2" id="KW-0548">Nucleotidyltransferase</keyword>
<dbReference type="InterPro" id="IPR050951">
    <property type="entry name" value="Retrovirus_Pol_polyprotein"/>
</dbReference>
<dbReference type="InterPro" id="IPR043502">
    <property type="entry name" value="DNA/RNA_pol_sf"/>
</dbReference>
<dbReference type="Pfam" id="PF17917">
    <property type="entry name" value="RT_RNaseH"/>
    <property type="match status" value="1"/>
</dbReference>
<keyword evidence="3" id="KW-0540">Nuclease</keyword>
<dbReference type="Proteomes" id="UP001627154">
    <property type="component" value="Unassembled WGS sequence"/>
</dbReference>
<dbReference type="GO" id="GO:0016787">
    <property type="term" value="F:hydrolase activity"/>
    <property type="evidence" value="ECO:0007669"/>
    <property type="project" value="UniProtKB-KW"/>
</dbReference>
<dbReference type="PANTHER" id="PTHR37984:SF11">
    <property type="entry name" value="INTEGRASE CATALYTIC DOMAIN-CONTAINING PROTEIN"/>
    <property type="match status" value="1"/>
</dbReference>
<dbReference type="GO" id="GO:0004519">
    <property type="term" value="F:endonuclease activity"/>
    <property type="evidence" value="ECO:0007669"/>
    <property type="project" value="UniProtKB-KW"/>
</dbReference>
<dbReference type="CDD" id="cd09274">
    <property type="entry name" value="RNase_HI_RT_Ty3"/>
    <property type="match status" value="1"/>
</dbReference>
<dbReference type="Gene3D" id="3.30.70.270">
    <property type="match status" value="2"/>
</dbReference>
<evidence type="ECO:0000256" key="6">
    <source>
        <dbReference type="ARBA" id="ARBA00022918"/>
    </source>
</evidence>
<evidence type="ECO:0000313" key="8">
    <source>
        <dbReference type="EMBL" id="KAL3399465.1"/>
    </source>
</evidence>
<proteinExistence type="predicted"/>
<evidence type="ECO:0000256" key="1">
    <source>
        <dbReference type="ARBA" id="ARBA00022679"/>
    </source>
</evidence>
<keyword evidence="4" id="KW-0255">Endonuclease</keyword>
<protein>
    <recommendedName>
        <fullName evidence="7">Reverse transcriptase domain-containing protein</fullName>
    </recommendedName>
</protein>